<sequence length="102" mass="11552">MDLWGTLDLLPTLPNRIQSSPNGYIDLYKVSNAKRRGVTATATNNLLPNSDIKASHKEVERMLREHRSTSMQGKLLKHNLGAEVVDALKDLRDQLSQNETRR</sequence>
<protein>
    <submittedName>
        <fullName evidence="1">Uncharacterized protein</fullName>
    </submittedName>
</protein>
<dbReference type="Proteomes" id="UP000824120">
    <property type="component" value="Chromosome 10"/>
</dbReference>
<dbReference type="PANTHER" id="PTHR34547">
    <property type="entry name" value="YACP-LIKE NYN DOMAIN PROTEIN"/>
    <property type="match status" value="1"/>
</dbReference>
<keyword evidence="2" id="KW-1185">Reference proteome</keyword>
<dbReference type="InterPro" id="IPR010298">
    <property type="entry name" value="YacP-like"/>
</dbReference>
<proteinExistence type="predicted"/>
<dbReference type="OrthoDB" id="513221at2759"/>
<organism evidence="1 2">
    <name type="scientific">Solanum commersonii</name>
    <name type="common">Commerson's wild potato</name>
    <name type="synonym">Commerson's nightshade</name>
    <dbReference type="NCBI Taxonomy" id="4109"/>
    <lineage>
        <taxon>Eukaryota</taxon>
        <taxon>Viridiplantae</taxon>
        <taxon>Streptophyta</taxon>
        <taxon>Embryophyta</taxon>
        <taxon>Tracheophyta</taxon>
        <taxon>Spermatophyta</taxon>
        <taxon>Magnoliopsida</taxon>
        <taxon>eudicotyledons</taxon>
        <taxon>Gunneridae</taxon>
        <taxon>Pentapetalae</taxon>
        <taxon>asterids</taxon>
        <taxon>lamiids</taxon>
        <taxon>Solanales</taxon>
        <taxon>Solanaceae</taxon>
        <taxon>Solanoideae</taxon>
        <taxon>Solaneae</taxon>
        <taxon>Solanum</taxon>
    </lineage>
</organism>
<name>A0A9J5X0U6_SOLCO</name>
<evidence type="ECO:0000313" key="2">
    <source>
        <dbReference type="Proteomes" id="UP000824120"/>
    </source>
</evidence>
<dbReference type="PANTHER" id="PTHR34547:SF1">
    <property type="entry name" value="YACP-LIKE NYN DOMAIN PROTEIN"/>
    <property type="match status" value="1"/>
</dbReference>
<reference evidence="1 2" key="1">
    <citation type="submission" date="2020-09" db="EMBL/GenBank/DDBJ databases">
        <title>De no assembly of potato wild relative species, Solanum commersonii.</title>
        <authorList>
            <person name="Cho K."/>
        </authorList>
    </citation>
    <scope>NUCLEOTIDE SEQUENCE [LARGE SCALE GENOMIC DNA]</scope>
    <source>
        <strain evidence="1">LZ3.2</strain>
        <tissue evidence="1">Leaf</tissue>
    </source>
</reference>
<evidence type="ECO:0000313" key="1">
    <source>
        <dbReference type="EMBL" id="KAG5580768.1"/>
    </source>
</evidence>
<comment type="caution">
    <text evidence="1">The sequence shown here is derived from an EMBL/GenBank/DDBJ whole genome shotgun (WGS) entry which is preliminary data.</text>
</comment>
<accession>A0A9J5X0U6</accession>
<dbReference type="EMBL" id="JACXVP010000010">
    <property type="protein sequence ID" value="KAG5580768.1"/>
    <property type="molecule type" value="Genomic_DNA"/>
</dbReference>
<dbReference type="AlphaFoldDB" id="A0A9J5X0U6"/>
<gene>
    <name evidence="1" type="ORF">H5410_051395</name>
</gene>